<protein>
    <recommendedName>
        <fullName evidence="1">Cupin type-2 domain-containing protein</fullName>
    </recommendedName>
</protein>
<proteinExistence type="predicted"/>
<dbReference type="Pfam" id="PF07883">
    <property type="entry name" value="Cupin_2"/>
    <property type="match status" value="1"/>
</dbReference>
<evidence type="ECO:0000313" key="2">
    <source>
        <dbReference type="EMBL" id="GAA4536898.1"/>
    </source>
</evidence>
<dbReference type="EMBL" id="BAABGT010000007">
    <property type="protein sequence ID" value="GAA4536898.1"/>
    <property type="molecule type" value="Genomic_DNA"/>
</dbReference>
<feature type="domain" description="Cupin type-2" evidence="1">
    <location>
        <begin position="2"/>
        <end position="59"/>
    </location>
</feature>
<dbReference type="InterPro" id="IPR011051">
    <property type="entry name" value="RmlC_Cupin_sf"/>
</dbReference>
<keyword evidence="3" id="KW-1185">Reference proteome</keyword>
<evidence type="ECO:0000259" key="1">
    <source>
        <dbReference type="Pfam" id="PF07883"/>
    </source>
</evidence>
<dbReference type="RefSeq" id="WP_345412133.1">
    <property type="nucleotide sequence ID" value="NZ_BAABGT010000007.1"/>
</dbReference>
<dbReference type="Proteomes" id="UP001501598">
    <property type="component" value="Unassembled WGS sequence"/>
</dbReference>
<comment type="caution">
    <text evidence="2">The sequence shown here is derived from an EMBL/GenBank/DDBJ whole genome shotgun (WGS) entry which is preliminary data.</text>
</comment>
<organism evidence="2 3">
    <name type="scientific">Pseudonocardia xishanensis</name>
    <dbReference type="NCBI Taxonomy" id="630995"/>
    <lineage>
        <taxon>Bacteria</taxon>
        <taxon>Bacillati</taxon>
        <taxon>Actinomycetota</taxon>
        <taxon>Actinomycetes</taxon>
        <taxon>Pseudonocardiales</taxon>
        <taxon>Pseudonocardiaceae</taxon>
        <taxon>Pseudonocardia</taxon>
    </lineage>
</organism>
<sequence>MHTLEEEGFYILEGEFTLYVAEPQGITKQVGHPGDFVWGPRDYPHYYHITGEQGARVLTCLIPGGSGFTKFFYGIAVKGRGADLSTDEKLVEFGEWAAQISGQFIIGPDEWPGEFPNPGLAVDGQS</sequence>
<dbReference type="InterPro" id="IPR014710">
    <property type="entry name" value="RmlC-like_jellyroll"/>
</dbReference>
<gene>
    <name evidence="2" type="ORF">GCM10023175_04440</name>
</gene>
<dbReference type="InterPro" id="IPR013096">
    <property type="entry name" value="Cupin_2"/>
</dbReference>
<evidence type="ECO:0000313" key="3">
    <source>
        <dbReference type="Proteomes" id="UP001501598"/>
    </source>
</evidence>
<dbReference type="SUPFAM" id="SSF51182">
    <property type="entry name" value="RmlC-like cupins"/>
    <property type="match status" value="1"/>
</dbReference>
<accession>A0ABP8REF3</accession>
<name>A0ABP8REF3_9PSEU</name>
<dbReference type="Gene3D" id="2.60.120.10">
    <property type="entry name" value="Jelly Rolls"/>
    <property type="match status" value="1"/>
</dbReference>
<reference evidence="3" key="1">
    <citation type="journal article" date="2019" name="Int. J. Syst. Evol. Microbiol.">
        <title>The Global Catalogue of Microorganisms (GCM) 10K type strain sequencing project: providing services to taxonomists for standard genome sequencing and annotation.</title>
        <authorList>
            <consortium name="The Broad Institute Genomics Platform"/>
            <consortium name="The Broad Institute Genome Sequencing Center for Infectious Disease"/>
            <person name="Wu L."/>
            <person name="Ma J."/>
        </authorList>
    </citation>
    <scope>NUCLEOTIDE SEQUENCE [LARGE SCALE GENOMIC DNA]</scope>
    <source>
        <strain evidence="3">JCM 17906</strain>
    </source>
</reference>